<evidence type="ECO:0000313" key="2">
    <source>
        <dbReference type="Proteomes" id="UP001626550"/>
    </source>
</evidence>
<accession>A0ABD2Q1I8</accession>
<protein>
    <submittedName>
        <fullName evidence="1">Uncharacterized protein</fullName>
    </submittedName>
</protein>
<dbReference type="EMBL" id="JBJKFK010001293">
    <property type="protein sequence ID" value="KAL3313484.1"/>
    <property type="molecule type" value="Genomic_DNA"/>
</dbReference>
<organism evidence="1 2">
    <name type="scientific">Cichlidogyrus casuarinus</name>
    <dbReference type="NCBI Taxonomy" id="1844966"/>
    <lineage>
        <taxon>Eukaryota</taxon>
        <taxon>Metazoa</taxon>
        <taxon>Spiralia</taxon>
        <taxon>Lophotrochozoa</taxon>
        <taxon>Platyhelminthes</taxon>
        <taxon>Monogenea</taxon>
        <taxon>Monopisthocotylea</taxon>
        <taxon>Dactylogyridea</taxon>
        <taxon>Ancyrocephalidae</taxon>
        <taxon>Cichlidogyrus</taxon>
    </lineage>
</organism>
<evidence type="ECO:0000313" key="1">
    <source>
        <dbReference type="EMBL" id="KAL3313484.1"/>
    </source>
</evidence>
<keyword evidence="2" id="KW-1185">Reference proteome</keyword>
<dbReference type="AlphaFoldDB" id="A0ABD2Q1I8"/>
<proteinExistence type="predicted"/>
<name>A0ABD2Q1I8_9PLAT</name>
<gene>
    <name evidence="1" type="ORF">Ciccas_007913</name>
</gene>
<sequence>MKECILIGSYSYGLLDNKKVLFDTSLKSDIYALTREYRRKHKLEDHSTQSKEIAHAIIEKMGKHQPSATEFWDFLRTDTKKTLDTVGAELLEKHSSSIKSLSREMLIDTNTFLPKQQPTKYFDREPESVALRKALQYRRAPKAQKRLHDLKVIAKLGQNASTNTLTLKLRCEGRAKATEVAGPSSYFPHSIAGSQGEETVAGETKELDEVFQNLFIRTAGLVRLTSGDQIKTSKGALLERNNISPKLHNSRHDSLLDSDTDAIMESISFEQSFDCNLQPLQSTEEIQMWRNPFNN</sequence>
<dbReference type="Proteomes" id="UP001626550">
    <property type="component" value="Unassembled WGS sequence"/>
</dbReference>
<reference evidence="1 2" key="1">
    <citation type="submission" date="2024-11" db="EMBL/GenBank/DDBJ databases">
        <title>Adaptive evolution of stress response genes in parasites aligns with host niche diversity.</title>
        <authorList>
            <person name="Hahn C."/>
            <person name="Resl P."/>
        </authorList>
    </citation>
    <scope>NUCLEOTIDE SEQUENCE [LARGE SCALE GENOMIC DNA]</scope>
    <source>
        <strain evidence="1">EGGRZ-B1_66</strain>
        <tissue evidence="1">Body</tissue>
    </source>
</reference>
<comment type="caution">
    <text evidence="1">The sequence shown here is derived from an EMBL/GenBank/DDBJ whole genome shotgun (WGS) entry which is preliminary data.</text>
</comment>